<protein>
    <submittedName>
        <fullName evidence="1">Uncharacterized protein</fullName>
    </submittedName>
</protein>
<proteinExistence type="predicted"/>
<dbReference type="RefSeq" id="WP_010750328.1">
    <property type="nucleotide sequence ID" value="NZ_BJWF01000030.1"/>
</dbReference>
<evidence type="ECO:0000313" key="1">
    <source>
        <dbReference type="EMBL" id="GEL92668.1"/>
    </source>
</evidence>
<dbReference type="Proteomes" id="UP000321830">
    <property type="component" value="Unassembled WGS sequence"/>
</dbReference>
<reference evidence="1 2" key="1">
    <citation type="submission" date="2019-07" db="EMBL/GenBank/DDBJ databases">
        <title>Whole genome shotgun sequence of Enterococcus villorum NBRC 100699.</title>
        <authorList>
            <person name="Hosoyama A."/>
            <person name="Uohara A."/>
            <person name="Ohji S."/>
            <person name="Ichikawa N."/>
        </authorList>
    </citation>
    <scope>NUCLEOTIDE SEQUENCE [LARGE SCALE GENOMIC DNA]</scope>
    <source>
        <strain evidence="1 2">NBRC 100699</strain>
    </source>
</reference>
<dbReference type="AlphaFoldDB" id="A0A511J3S7"/>
<comment type="caution">
    <text evidence="1">The sequence shown here is derived from an EMBL/GenBank/DDBJ whole genome shotgun (WGS) entry which is preliminary data.</text>
</comment>
<organism evidence="1 2">
    <name type="scientific">Enterococcus villorum</name>
    <dbReference type="NCBI Taxonomy" id="112904"/>
    <lineage>
        <taxon>Bacteria</taxon>
        <taxon>Bacillati</taxon>
        <taxon>Bacillota</taxon>
        <taxon>Bacilli</taxon>
        <taxon>Lactobacillales</taxon>
        <taxon>Enterococcaceae</taxon>
        <taxon>Enterococcus</taxon>
    </lineage>
</organism>
<name>A0A511J3S7_9ENTE</name>
<sequence>MKTEINKTMLAVPYIRGWYLEESRSKQLIKKYATKASVLTDQINQANGGMFTRNVATRAHYFKTVIEKKWKPMNKF</sequence>
<dbReference type="EMBL" id="BJWF01000030">
    <property type="protein sequence ID" value="GEL92668.1"/>
    <property type="molecule type" value="Genomic_DNA"/>
</dbReference>
<gene>
    <name evidence="1" type="ORF">EVI01_20050</name>
</gene>
<evidence type="ECO:0000313" key="2">
    <source>
        <dbReference type="Proteomes" id="UP000321830"/>
    </source>
</evidence>
<accession>A0A511J3S7</accession>